<dbReference type="STRING" id="498211.CJA_0315"/>
<sequence>MRLYWIADPNTLGDWLDGVPNGKGIRLLHAQFWCGTYPQRLVFLV</sequence>
<evidence type="ECO:0000313" key="2">
    <source>
        <dbReference type="Proteomes" id="UP000001036"/>
    </source>
</evidence>
<keyword evidence="2" id="KW-1185">Reference proteome</keyword>
<reference evidence="1 2" key="1">
    <citation type="journal article" date="2008" name="J. Bacteriol.">
        <title>Insights into plant cell wall degradation from the genome sequence of the soil bacterium Cellvibrio japonicus.</title>
        <authorList>
            <person name="Deboy R.T."/>
            <person name="Mongodin E.F."/>
            <person name="Fouts D.E."/>
            <person name="Tailford L.E."/>
            <person name="Khouri H."/>
            <person name="Emerson J.B."/>
            <person name="Mohamoud Y."/>
            <person name="Watkins K."/>
            <person name="Henrissat B."/>
            <person name="Gilbert H.J."/>
            <person name="Nelson K.E."/>
        </authorList>
    </citation>
    <scope>NUCLEOTIDE SEQUENCE [LARGE SCALE GENOMIC DNA]</scope>
    <source>
        <strain evidence="1 2">Ueda107</strain>
    </source>
</reference>
<evidence type="ECO:0000313" key="1">
    <source>
        <dbReference type="EMBL" id="ACE85882.1"/>
    </source>
</evidence>
<gene>
    <name evidence="1" type="ordered locus">CJA_0315</name>
</gene>
<dbReference type="EMBL" id="CP000934">
    <property type="protein sequence ID" value="ACE85882.1"/>
    <property type="molecule type" value="Genomic_DNA"/>
</dbReference>
<dbReference type="KEGG" id="cja:CJA_0315"/>
<protein>
    <submittedName>
        <fullName evidence="1">Uncharacterized protein</fullName>
    </submittedName>
</protein>
<dbReference type="Proteomes" id="UP000001036">
    <property type="component" value="Chromosome"/>
</dbReference>
<proteinExistence type="predicted"/>
<name>B3PHB8_CELJU</name>
<dbReference type="HOGENOM" id="CLU_3197673_0_0_6"/>
<dbReference type="AlphaFoldDB" id="B3PHB8"/>
<accession>B3PHB8</accession>
<organism evidence="1 2">
    <name type="scientific">Cellvibrio japonicus (strain Ueda107)</name>
    <name type="common">Pseudomonas fluorescens subsp. cellulosa</name>
    <dbReference type="NCBI Taxonomy" id="498211"/>
    <lineage>
        <taxon>Bacteria</taxon>
        <taxon>Pseudomonadati</taxon>
        <taxon>Pseudomonadota</taxon>
        <taxon>Gammaproteobacteria</taxon>
        <taxon>Cellvibrionales</taxon>
        <taxon>Cellvibrionaceae</taxon>
        <taxon>Cellvibrio</taxon>
    </lineage>
</organism>